<evidence type="ECO:0000313" key="1">
    <source>
        <dbReference type="EMBL" id="SYV95491.1"/>
    </source>
</evidence>
<organism evidence="1 2">
    <name type="scientific">Mycoplasmoides gallisepticum</name>
    <name type="common">Mycoplasma gallisepticum</name>
    <dbReference type="NCBI Taxonomy" id="2096"/>
    <lineage>
        <taxon>Bacteria</taxon>
        <taxon>Bacillati</taxon>
        <taxon>Mycoplasmatota</taxon>
        <taxon>Mycoplasmoidales</taxon>
        <taxon>Mycoplasmoidaceae</taxon>
        <taxon>Mycoplasmoides</taxon>
    </lineage>
</organism>
<accession>A0A3B0Q3B4</accession>
<name>A0A3B0Q3B4_MYCGL</name>
<proteinExistence type="predicted"/>
<dbReference type="EMBL" id="LS991952">
    <property type="protein sequence ID" value="SYV95491.1"/>
    <property type="molecule type" value="Genomic_DNA"/>
</dbReference>
<gene>
    <name evidence="1" type="ORF">NCTC10115_01436</name>
</gene>
<protein>
    <submittedName>
        <fullName evidence="1">Uncharacterized protein</fullName>
    </submittedName>
</protein>
<dbReference type="Proteomes" id="UP000260136">
    <property type="component" value="Chromosome"/>
</dbReference>
<dbReference type="STRING" id="1006581.GCW_03665"/>
<reference evidence="2" key="1">
    <citation type="submission" date="2018-06" db="EMBL/GenBank/DDBJ databases">
        <authorList>
            <consortium name="Pathogen Informatics"/>
        </authorList>
    </citation>
    <scope>NUCLEOTIDE SEQUENCE [LARGE SCALE GENOMIC DNA]</scope>
    <source>
        <strain evidence="2">NCTC10115</strain>
    </source>
</reference>
<dbReference type="AlphaFoldDB" id="A0A3B0Q3B4"/>
<sequence>MLAEFNKKLSYYESKINLGLDFQELIDYNAVRKEKRYYSLIRNFNLAEKKVDKNEK</sequence>
<evidence type="ECO:0000313" key="2">
    <source>
        <dbReference type="Proteomes" id="UP000260136"/>
    </source>
</evidence>